<dbReference type="eggNOG" id="KOG0988">
    <property type="taxonomic scope" value="Eukaryota"/>
</dbReference>
<keyword evidence="1" id="KW-0694">RNA-binding</keyword>
<organism evidence="3 4">
    <name type="scientific">Heterobasidion irregulare (strain TC 32-1)</name>
    <dbReference type="NCBI Taxonomy" id="747525"/>
    <lineage>
        <taxon>Eukaryota</taxon>
        <taxon>Fungi</taxon>
        <taxon>Dikarya</taxon>
        <taxon>Basidiomycota</taxon>
        <taxon>Agaricomycotina</taxon>
        <taxon>Agaricomycetes</taxon>
        <taxon>Russulales</taxon>
        <taxon>Bondarzewiaceae</taxon>
        <taxon>Heterobasidion</taxon>
        <taxon>Heterobasidion annosum species complex</taxon>
    </lineage>
</organism>
<protein>
    <recommendedName>
        <fullName evidence="1">RNA-dependent RNA polymerase</fullName>
        <ecNumber evidence="1">2.7.7.48</ecNumber>
    </recommendedName>
</protein>
<evidence type="ECO:0000313" key="4">
    <source>
        <dbReference type="Proteomes" id="UP000030671"/>
    </source>
</evidence>
<gene>
    <name evidence="3" type="ORF">HETIRDRAFT_318296</name>
</gene>
<evidence type="ECO:0000259" key="2">
    <source>
        <dbReference type="Pfam" id="PF05183"/>
    </source>
</evidence>
<dbReference type="GO" id="GO:0030422">
    <property type="term" value="P:siRNA processing"/>
    <property type="evidence" value="ECO:0007669"/>
    <property type="project" value="TreeGrafter"/>
</dbReference>
<proteinExistence type="inferred from homology"/>
<dbReference type="GO" id="GO:0003968">
    <property type="term" value="F:RNA-directed RNA polymerase activity"/>
    <property type="evidence" value="ECO:0007669"/>
    <property type="project" value="UniProtKB-KW"/>
</dbReference>
<dbReference type="GO" id="GO:0003723">
    <property type="term" value="F:RNA binding"/>
    <property type="evidence" value="ECO:0007669"/>
    <property type="project" value="UniProtKB-KW"/>
</dbReference>
<dbReference type="EC" id="2.7.7.48" evidence="1"/>
<keyword evidence="1" id="KW-0548">Nucleotidyltransferase</keyword>
<dbReference type="InterPro" id="IPR007855">
    <property type="entry name" value="RDRP"/>
</dbReference>
<keyword evidence="1" id="KW-0696">RNA-directed RNA polymerase</keyword>
<evidence type="ECO:0000256" key="1">
    <source>
        <dbReference type="RuleBase" id="RU363098"/>
    </source>
</evidence>
<dbReference type="OrthoDB" id="6513042at2759"/>
<accession>W4K7F1</accession>
<dbReference type="GO" id="GO:0031380">
    <property type="term" value="C:nuclear RNA-directed RNA polymerase complex"/>
    <property type="evidence" value="ECO:0007669"/>
    <property type="project" value="TreeGrafter"/>
</dbReference>
<dbReference type="HOGENOM" id="CLU_001366_2_1_1"/>
<reference evidence="3 4" key="1">
    <citation type="journal article" date="2012" name="New Phytol.">
        <title>Insight into trade-off between wood decay and parasitism from the genome of a fungal forest pathogen.</title>
        <authorList>
            <person name="Olson A."/>
            <person name="Aerts A."/>
            <person name="Asiegbu F."/>
            <person name="Belbahri L."/>
            <person name="Bouzid O."/>
            <person name="Broberg A."/>
            <person name="Canback B."/>
            <person name="Coutinho P.M."/>
            <person name="Cullen D."/>
            <person name="Dalman K."/>
            <person name="Deflorio G."/>
            <person name="van Diepen L.T."/>
            <person name="Dunand C."/>
            <person name="Duplessis S."/>
            <person name="Durling M."/>
            <person name="Gonthier P."/>
            <person name="Grimwood J."/>
            <person name="Fossdal C.G."/>
            <person name="Hansson D."/>
            <person name="Henrissat B."/>
            <person name="Hietala A."/>
            <person name="Himmelstrand K."/>
            <person name="Hoffmeister D."/>
            <person name="Hogberg N."/>
            <person name="James T.Y."/>
            <person name="Karlsson M."/>
            <person name="Kohler A."/>
            <person name="Kues U."/>
            <person name="Lee Y.H."/>
            <person name="Lin Y.C."/>
            <person name="Lind M."/>
            <person name="Lindquist E."/>
            <person name="Lombard V."/>
            <person name="Lucas S."/>
            <person name="Lunden K."/>
            <person name="Morin E."/>
            <person name="Murat C."/>
            <person name="Park J."/>
            <person name="Raffaello T."/>
            <person name="Rouze P."/>
            <person name="Salamov A."/>
            <person name="Schmutz J."/>
            <person name="Solheim H."/>
            <person name="Stahlberg J."/>
            <person name="Velez H."/>
            <person name="de Vries R.P."/>
            <person name="Wiebenga A."/>
            <person name="Woodward S."/>
            <person name="Yakovlev I."/>
            <person name="Garbelotto M."/>
            <person name="Martin F."/>
            <person name="Grigoriev I.V."/>
            <person name="Stenlid J."/>
        </authorList>
    </citation>
    <scope>NUCLEOTIDE SEQUENCE [LARGE SCALE GENOMIC DNA]</scope>
    <source>
        <strain evidence="3 4">TC 32-1</strain>
    </source>
</reference>
<comment type="similarity">
    <text evidence="1">Belongs to the RdRP family.</text>
</comment>
<dbReference type="PANTHER" id="PTHR23079">
    <property type="entry name" value="RNA-DEPENDENT RNA POLYMERASE"/>
    <property type="match status" value="1"/>
</dbReference>
<dbReference type="InterPro" id="IPR057596">
    <property type="entry name" value="RDRP_core"/>
</dbReference>
<sequence length="1180" mass="134146">MEIFIANVHINTTETQLRKAIAEVLHSSSYERYSASYANFDVRLFPSRNGVSRQSHRGIGALTVPTVDIGQKFLQDCGGQFPQWPIRLLGKTLNFSPSKYEVQTHVLEKIQRLPYQDPVVLQERQSLTNELQKSSIPIKSIQFGWETRDGCLSVEWEKTFSDCCELNFSAQNRQIRIKAAEFFTENSLVIHISQVSWIATGIDNVNEPAIFFSLLSHPKFEYELISAMEELLGQTKTKRKRSLYLFDDPDYRRVLPYASLAIRVVCHSRHALQDFRRLARLVHLRAPKDVLPMVVHRDLFSQDRLDSYYSWIRGLDWKVAFQVEAISRALSADLQEILSIRHRVDHLVDSSGDALAADVLQYFGVQAKQYLWNPEGSYDTGATFKDLYIRCEREFLTSTRPLSSQRPPSDDLFYSYNVSVTPTTIQLIGPLPDRSNRIMRMYSQDHDNFIRVSFIDENGLQYQHDREVDGSAFINIWINKILHQGLSVAGRDFRFLGYSQSALKSHTVWFVRHDPISTRLHPQTIIDRIGKFDNLSFDQDLIRCPARYGARISQAFTATDPSVLVEVEEIMTIDDIKVGKWCFTDGVGTMSKELARGIWKELQRRRKRSAHRAVPYPSAFQIRFQGSKGMISIDHRLSGRAICLRHSMIKFEAPNSLEVEIASSFTQPSKYYLNRPLIMILESLGVPYSVFENLQNDAVDYVEQSTESLEASAKMFDQFGLGTSYRFTSILRSLSKLGIDQLSDDGFYQQMLEFGKHHILRDLKQHARIPVPNGYTLVGVADIDGYLEEKEVFVCIHPQDGSKFYLDGPVLISRSPTIHPGDVQIVRAIGRPPPGSPFEKESLPNTVVFSVKGDRPLPSYLGGGDLDGDLYNVTAMPELLPRVNYEPAAYNPAPKKLLDRPSTIDDIADFVADYVNSDVLGLVAVTWLVIADQSEKSIFHPACLQLGQIHSDAVDFPKSGKPVPLDKIPRYLFNARPDWNAPETVDAESSADFYLSQKAIGKLFRKIDLPALEDAKQAGRLARRHLDPDREISLETVLEQLIEPDRNYLESAIEIFNTYARDLQSICAANTVSNHRGATLTEEEAVVGTIVAKCSQKKRRKDAMANLREQTSVLVKETKQRLEGEESTTDGESLYRAWAAWMVSRSEETSFGAKSFGWIALGEIFENIRTVEHEKSQFRW</sequence>
<comment type="catalytic activity">
    <reaction evidence="1">
        <text>RNA(n) + a ribonucleoside 5'-triphosphate = RNA(n+1) + diphosphate</text>
        <dbReference type="Rhea" id="RHEA:21248"/>
        <dbReference type="Rhea" id="RHEA-COMP:14527"/>
        <dbReference type="Rhea" id="RHEA-COMP:17342"/>
        <dbReference type="ChEBI" id="CHEBI:33019"/>
        <dbReference type="ChEBI" id="CHEBI:61557"/>
        <dbReference type="ChEBI" id="CHEBI:140395"/>
        <dbReference type="EC" id="2.7.7.48"/>
    </reaction>
</comment>
<dbReference type="AlphaFoldDB" id="W4K7F1"/>
<dbReference type="FunCoup" id="W4K7F1">
    <property type="interactions" value="7"/>
</dbReference>
<dbReference type="EMBL" id="KI925458">
    <property type="protein sequence ID" value="ETW81757.1"/>
    <property type="molecule type" value="Genomic_DNA"/>
</dbReference>
<dbReference type="RefSeq" id="XP_009546367.1">
    <property type="nucleotide sequence ID" value="XM_009548072.1"/>
</dbReference>
<dbReference type="Proteomes" id="UP000030671">
    <property type="component" value="Unassembled WGS sequence"/>
</dbReference>
<dbReference type="InParanoid" id="W4K7F1"/>
<dbReference type="KEGG" id="hir:HETIRDRAFT_318296"/>
<feature type="domain" description="RDRP core" evidence="2">
    <location>
        <begin position="420"/>
        <end position="1007"/>
    </location>
</feature>
<dbReference type="Pfam" id="PF05183">
    <property type="entry name" value="RdRP"/>
    <property type="match status" value="1"/>
</dbReference>
<keyword evidence="4" id="KW-1185">Reference proteome</keyword>
<dbReference type="PANTHER" id="PTHR23079:SF55">
    <property type="entry name" value="RNA-DIRECTED RNA POLYMERASE"/>
    <property type="match status" value="1"/>
</dbReference>
<keyword evidence="1" id="KW-0808">Transferase</keyword>
<evidence type="ECO:0000313" key="3">
    <source>
        <dbReference type="EMBL" id="ETW81757.1"/>
    </source>
</evidence>
<name>W4K7F1_HETIT</name>
<dbReference type="GeneID" id="20670494"/>